<dbReference type="GO" id="GO:0006508">
    <property type="term" value="P:proteolysis"/>
    <property type="evidence" value="ECO:0007669"/>
    <property type="project" value="InterPro"/>
</dbReference>
<dbReference type="InterPro" id="IPR029058">
    <property type="entry name" value="AB_hydrolase_fold"/>
</dbReference>
<evidence type="ECO:0000313" key="3">
    <source>
        <dbReference type="Proteomes" id="UP000245938"/>
    </source>
</evidence>
<name>A0A2U3AMU0_9BACL</name>
<gene>
    <name evidence="2" type="ORF">DEX24_06440</name>
</gene>
<evidence type="ECO:0000313" key="2">
    <source>
        <dbReference type="EMBL" id="PWI25837.1"/>
    </source>
</evidence>
<dbReference type="EMBL" id="QFVR01000006">
    <property type="protein sequence ID" value="PWI25837.1"/>
    <property type="molecule type" value="Genomic_DNA"/>
</dbReference>
<evidence type="ECO:0000259" key="1">
    <source>
        <dbReference type="Pfam" id="PF00326"/>
    </source>
</evidence>
<dbReference type="InterPro" id="IPR001375">
    <property type="entry name" value="Peptidase_S9_cat"/>
</dbReference>
<comment type="caution">
    <text evidence="2">The sequence shown here is derived from an EMBL/GenBank/DDBJ whole genome shotgun (WGS) entry which is preliminary data.</text>
</comment>
<reference evidence="2 3" key="1">
    <citation type="submission" date="2018-05" db="EMBL/GenBank/DDBJ databases">
        <title>Kurthia sibirica genome sequence.</title>
        <authorList>
            <person name="Maclea K.S."/>
            <person name="Goen A.E."/>
        </authorList>
    </citation>
    <scope>NUCLEOTIDE SEQUENCE [LARGE SCALE GENOMIC DNA]</scope>
    <source>
        <strain evidence="2 3">ATCC 49154</strain>
    </source>
</reference>
<dbReference type="SUPFAM" id="SSF53474">
    <property type="entry name" value="alpha/beta-Hydrolases"/>
    <property type="match status" value="1"/>
</dbReference>
<dbReference type="Gene3D" id="3.40.50.1820">
    <property type="entry name" value="alpha/beta hydrolase"/>
    <property type="match status" value="1"/>
</dbReference>
<accession>A0A2U3AMU0</accession>
<dbReference type="PANTHER" id="PTHR47381">
    <property type="entry name" value="ALPHA/BETA-HYDROLASES SUPERFAMILY PROTEIN"/>
    <property type="match status" value="1"/>
</dbReference>
<dbReference type="PANTHER" id="PTHR47381:SF3">
    <property type="entry name" value="ALPHA_BETA-HYDROLASES SUPERFAMILY PROTEIN"/>
    <property type="match status" value="1"/>
</dbReference>
<dbReference type="AlphaFoldDB" id="A0A2U3AMU0"/>
<dbReference type="Proteomes" id="UP000245938">
    <property type="component" value="Unassembled WGS sequence"/>
</dbReference>
<dbReference type="RefSeq" id="WP_109305594.1">
    <property type="nucleotide sequence ID" value="NZ_BJUF01000012.1"/>
</dbReference>
<keyword evidence="3" id="KW-1185">Reference proteome</keyword>
<feature type="domain" description="Peptidase S9 prolyl oligopeptidase catalytic" evidence="1">
    <location>
        <begin position="96"/>
        <end position="239"/>
    </location>
</feature>
<dbReference type="GO" id="GO:0008236">
    <property type="term" value="F:serine-type peptidase activity"/>
    <property type="evidence" value="ECO:0007669"/>
    <property type="project" value="InterPro"/>
</dbReference>
<sequence>MKINHETWGNIPLLHLYNEETANENTPIVIFLHGFESAKEHNLHYAYNYVTSGMRVIMPDAILHGERAEDLDAIQLSMRFWEIVLTNIEELNYIKQQLVDKGLYTHGKIGVSGTSMGAITTLGCLTVYPWIDAAAVMMGTPNYVELAKNQLQQVADLGLKLPMNEAELEKMYETLDFFDISKKPELLANRPVFFWHGKKDHTVPYEPAHRFYKNSMEQYAANPQRWQHMTSKSAGHQVNRTGMLANVQWFADYLL</sequence>
<dbReference type="Pfam" id="PF00326">
    <property type="entry name" value="Peptidase_S9"/>
    <property type="match status" value="1"/>
</dbReference>
<dbReference type="OrthoDB" id="31158at2"/>
<organism evidence="2 3">
    <name type="scientific">Kurthia sibirica</name>
    <dbReference type="NCBI Taxonomy" id="202750"/>
    <lineage>
        <taxon>Bacteria</taxon>
        <taxon>Bacillati</taxon>
        <taxon>Bacillota</taxon>
        <taxon>Bacilli</taxon>
        <taxon>Bacillales</taxon>
        <taxon>Caryophanaceae</taxon>
        <taxon>Kurthia</taxon>
    </lineage>
</organism>
<proteinExistence type="predicted"/>
<protein>
    <submittedName>
        <fullName evidence="2">Esterase</fullName>
    </submittedName>
</protein>